<feature type="compositionally biased region" description="Basic and acidic residues" evidence="1">
    <location>
        <begin position="118"/>
        <end position="129"/>
    </location>
</feature>
<accession>A0A8X8YVN5</accession>
<evidence type="ECO:0000256" key="1">
    <source>
        <dbReference type="SAM" id="MobiDB-lite"/>
    </source>
</evidence>
<keyword evidence="4" id="KW-1185">Reference proteome</keyword>
<organism evidence="3">
    <name type="scientific">Salvia splendens</name>
    <name type="common">Scarlet sage</name>
    <dbReference type="NCBI Taxonomy" id="180675"/>
    <lineage>
        <taxon>Eukaryota</taxon>
        <taxon>Viridiplantae</taxon>
        <taxon>Streptophyta</taxon>
        <taxon>Embryophyta</taxon>
        <taxon>Tracheophyta</taxon>
        <taxon>Spermatophyta</taxon>
        <taxon>Magnoliopsida</taxon>
        <taxon>eudicotyledons</taxon>
        <taxon>Gunneridae</taxon>
        <taxon>Pentapetalae</taxon>
        <taxon>asterids</taxon>
        <taxon>lamiids</taxon>
        <taxon>Lamiales</taxon>
        <taxon>Lamiaceae</taxon>
        <taxon>Nepetoideae</taxon>
        <taxon>Mentheae</taxon>
        <taxon>Salviinae</taxon>
        <taxon>Salvia</taxon>
        <taxon>Salvia subgen. Calosphace</taxon>
        <taxon>core Calosphace</taxon>
    </lineage>
</organism>
<evidence type="ECO:0000313" key="3">
    <source>
        <dbReference type="EMBL" id="KAG6383637.1"/>
    </source>
</evidence>
<evidence type="ECO:0000259" key="2">
    <source>
        <dbReference type="PROSITE" id="PS51222"/>
    </source>
</evidence>
<gene>
    <name evidence="3" type="ORF">SASPL_156603</name>
</gene>
<name>A0A8X8YVN5_SALSN</name>
<proteinExistence type="predicted"/>
<dbReference type="PANTHER" id="PTHR46444">
    <property type="entry name" value="DCD (DEVELOPMENT AND CELL DEATH) DOMAIN PROTEIN-RELATED"/>
    <property type="match status" value="1"/>
</dbReference>
<feature type="domain" description="DCD" evidence="2">
    <location>
        <begin position="121"/>
        <end position="249"/>
    </location>
</feature>
<feature type="region of interest" description="Disordered" evidence="1">
    <location>
        <begin position="1"/>
        <end position="143"/>
    </location>
</feature>
<dbReference type="AlphaFoldDB" id="A0A8X8YVN5"/>
<dbReference type="PROSITE" id="PS51222">
    <property type="entry name" value="DCD"/>
    <property type="match status" value="1"/>
</dbReference>
<dbReference type="EMBL" id="PNBA02000473">
    <property type="protein sequence ID" value="KAG6383637.1"/>
    <property type="molecule type" value="Genomic_DNA"/>
</dbReference>
<dbReference type="InterPro" id="IPR013989">
    <property type="entry name" value="Dev_and_cell_death_domain"/>
</dbReference>
<reference evidence="3" key="1">
    <citation type="submission" date="2018-01" db="EMBL/GenBank/DDBJ databases">
        <authorList>
            <person name="Mao J.F."/>
        </authorList>
    </citation>
    <scope>NUCLEOTIDE SEQUENCE</scope>
    <source>
        <strain evidence="3">Huo1</strain>
        <tissue evidence="3">Leaf</tissue>
    </source>
</reference>
<reference evidence="3" key="2">
    <citation type="submission" date="2020-08" db="EMBL/GenBank/DDBJ databases">
        <title>Plant Genome Project.</title>
        <authorList>
            <person name="Zhang R.-G."/>
        </authorList>
    </citation>
    <scope>NUCLEOTIDE SEQUENCE</scope>
    <source>
        <strain evidence="3">Huo1</strain>
        <tissue evidence="3">Leaf</tissue>
    </source>
</reference>
<dbReference type="Proteomes" id="UP000298416">
    <property type="component" value="Unassembled WGS sequence"/>
</dbReference>
<protein>
    <recommendedName>
        <fullName evidence="2">DCD domain-containing protein</fullName>
    </recommendedName>
</protein>
<feature type="compositionally biased region" description="Basic and acidic residues" evidence="1">
    <location>
        <begin position="8"/>
        <end position="23"/>
    </location>
</feature>
<dbReference type="SMART" id="SM00767">
    <property type="entry name" value="DCD"/>
    <property type="match status" value="1"/>
</dbReference>
<dbReference type="Pfam" id="PF10539">
    <property type="entry name" value="Dev_Cell_Death"/>
    <property type="match status" value="1"/>
</dbReference>
<feature type="compositionally biased region" description="Basic and acidic residues" evidence="1">
    <location>
        <begin position="80"/>
        <end position="100"/>
    </location>
</feature>
<dbReference type="PANTHER" id="PTHR46444:SF3">
    <property type="entry name" value="DCD (DEVELOPMENT AND CELL DEATH) DOMAIN PROTEIN"/>
    <property type="match status" value="1"/>
</dbReference>
<evidence type="ECO:0000313" key="4">
    <source>
        <dbReference type="Proteomes" id="UP000298416"/>
    </source>
</evidence>
<sequence>MVRKSKRRADAATKPTKEDDVTSKRPLKRLRKAIIDSETTPEELDRLNPEFGSKSLESSKQGKEAKPAATVKSPGNNKSKRIDKFEEKRNSHPVTDEEKNLRHHRKEAEPSAEVETSGDNKRKGDEKNERRKGHSHSLFQIPNNGCASTQEKVVMSIKPGIKFFLYDYDLKLMYGVFEASSAGGMKLEPEAFNGAFPAQVRFIVHKACLPLPESVFKKAIRDSYDEKKRKFQTELTVKQVKNLIGAFNPAPLLHPNGKSMVQEPPFYSNSPATSFNEDYQRQRHLIKSNGLRQGRHHLPAAAADDISNLPGTKKLDLELNHLLRNSGSTSIVDSAVQQREVNQPDSLYLSERSTHTWPPGPTSLVKRYLSMPMATAVPAEPYPPVEQSRGVGLHHEADLMSAPVSHRYSFAGPSLPQRR</sequence>
<comment type="caution">
    <text evidence="3">The sequence shown here is derived from an EMBL/GenBank/DDBJ whole genome shotgun (WGS) entry which is preliminary data.</text>
</comment>